<dbReference type="EMBL" id="BKCJ010039151">
    <property type="protein sequence ID" value="GEV93253.1"/>
    <property type="molecule type" value="Genomic_DNA"/>
</dbReference>
<feature type="non-terminal residue" evidence="1">
    <location>
        <position position="1"/>
    </location>
</feature>
<evidence type="ECO:0000313" key="1">
    <source>
        <dbReference type="EMBL" id="GEV93253.1"/>
    </source>
</evidence>
<reference evidence="1" key="1">
    <citation type="journal article" date="2019" name="Sci. Rep.">
        <title>Draft genome of Tanacetum cinerariifolium, the natural source of mosquito coil.</title>
        <authorList>
            <person name="Yamashiro T."/>
            <person name="Shiraishi A."/>
            <person name="Satake H."/>
            <person name="Nakayama K."/>
        </authorList>
    </citation>
    <scope>NUCLEOTIDE SEQUENCE</scope>
</reference>
<dbReference type="AlphaFoldDB" id="A0A699GY79"/>
<sequence length="182" mass="21201">IRRWRYNLTPAESKFKTPMLDHQDKYMMKAQVHVSKSSAISDEQPLPRKKIIVNMLKHIFRGRLLASFQDHEHEGGVTRSQGGIKDIVLKIKIQDHSMQKKFPRTRLQVSRKSKLSGPRSLLLKILRDNLTASVISNQWERFAELELIRFAFRVMPVESFSCGLGTFFKMVLYFYKTLAGSF</sequence>
<organism evidence="1">
    <name type="scientific">Tanacetum cinerariifolium</name>
    <name type="common">Dalmatian daisy</name>
    <name type="synonym">Chrysanthemum cinerariifolium</name>
    <dbReference type="NCBI Taxonomy" id="118510"/>
    <lineage>
        <taxon>Eukaryota</taxon>
        <taxon>Viridiplantae</taxon>
        <taxon>Streptophyta</taxon>
        <taxon>Embryophyta</taxon>
        <taxon>Tracheophyta</taxon>
        <taxon>Spermatophyta</taxon>
        <taxon>Magnoliopsida</taxon>
        <taxon>eudicotyledons</taxon>
        <taxon>Gunneridae</taxon>
        <taxon>Pentapetalae</taxon>
        <taxon>asterids</taxon>
        <taxon>campanulids</taxon>
        <taxon>Asterales</taxon>
        <taxon>Asteraceae</taxon>
        <taxon>Asteroideae</taxon>
        <taxon>Anthemideae</taxon>
        <taxon>Anthemidinae</taxon>
        <taxon>Tanacetum</taxon>
    </lineage>
</organism>
<proteinExistence type="predicted"/>
<name>A0A699GY79_TANCI</name>
<protein>
    <submittedName>
        <fullName evidence="1">Uncharacterized protein</fullName>
    </submittedName>
</protein>
<comment type="caution">
    <text evidence="1">The sequence shown here is derived from an EMBL/GenBank/DDBJ whole genome shotgun (WGS) entry which is preliminary data.</text>
</comment>
<gene>
    <name evidence="1" type="ORF">Tci_165230</name>
</gene>
<accession>A0A699GY79</accession>